<feature type="compositionally biased region" description="Basic and acidic residues" evidence="1">
    <location>
        <begin position="27"/>
        <end position="38"/>
    </location>
</feature>
<dbReference type="AlphaFoldDB" id="A0AAV0BHP5"/>
<organism evidence="2 3">
    <name type="scientific">Phakopsora pachyrhizi</name>
    <name type="common">Asian soybean rust disease fungus</name>
    <dbReference type="NCBI Taxonomy" id="170000"/>
    <lineage>
        <taxon>Eukaryota</taxon>
        <taxon>Fungi</taxon>
        <taxon>Dikarya</taxon>
        <taxon>Basidiomycota</taxon>
        <taxon>Pucciniomycotina</taxon>
        <taxon>Pucciniomycetes</taxon>
        <taxon>Pucciniales</taxon>
        <taxon>Phakopsoraceae</taxon>
        <taxon>Phakopsora</taxon>
    </lineage>
</organism>
<accession>A0AAV0BHP5</accession>
<comment type="caution">
    <text evidence="2">The sequence shown here is derived from an EMBL/GenBank/DDBJ whole genome shotgun (WGS) entry which is preliminary data.</text>
</comment>
<gene>
    <name evidence="2" type="ORF">PPACK8108_LOCUS21573</name>
</gene>
<feature type="region of interest" description="Disordered" evidence="1">
    <location>
        <begin position="142"/>
        <end position="215"/>
    </location>
</feature>
<feature type="compositionally biased region" description="Polar residues" evidence="1">
    <location>
        <begin position="1"/>
        <end position="11"/>
    </location>
</feature>
<keyword evidence="3" id="KW-1185">Reference proteome</keyword>
<evidence type="ECO:0000313" key="3">
    <source>
        <dbReference type="Proteomes" id="UP001153365"/>
    </source>
</evidence>
<feature type="compositionally biased region" description="Basic and acidic residues" evidence="1">
    <location>
        <begin position="66"/>
        <end position="75"/>
    </location>
</feature>
<evidence type="ECO:0000256" key="1">
    <source>
        <dbReference type="SAM" id="MobiDB-lite"/>
    </source>
</evidence>
<sequence length="215" mass="24019">MRGVSKQTCSSRGVADGAVGDNWSWVKTEEYWPEERWPGTRAPQSQADDPEGDEELGEELPGERWLSTRERRGVGRESLLAARATSGQEWGLRWQRGERKQEGQGGLTDIAGPTSQETGFDAGNTALRTAIARKISKGRHWKRPGIFISRGKREENESRKEGATNTGHNQHRKYPKLGENQLGWAAASRRIGQKRRVTDKETMGRKEAGGQPKGR</sequence>
<feature type="compositionally biased region" description="Basic and acidic residues" evidence="1">
    <location>
        <begin position="196"/>
        <end position="208"/>
    </location>
</feature>
<dbReference type="EMBL" id="CALTRL010005821">
    <property type="protein sequence ID" value="CAH7686866.1"/>
    <property type="molecule type" value="Genomic_DNA"/>
</dbReference>
<feature type="compositionally biased region" description="Basic and acidic residues" evidence="1">
    <location>
        <begin position="151"/>
        <end position="162"/>
    </location>
</feature>
<evidence type="ECO:0000313" key="2">
    <source>
        <dbReference type="EMBL" id="CAH7686866.1"/>
    </source>
</evidence>
<feature type="compositionally biased region" description="Acidic residues" evidence="1">
    <location>
        <begin position="48"/>
        <end position="60"/>
    </location>
</feature>
<protein>
    <submittedName>
        <fullName evidence="2">Uncharacterized protein</fullName>
    </submittedName>
</protein>
<dbReference type="Proteomes" id="UP001153365">
    <property type="component" value="Unassembled WGS sequence"/>
</dbReference>
<proteinExistence type="predicted"/>
<feature type="region of interest" description="Disordered" evidence="1">
    <location>
        <begin position="1"/>
        <end position="121"/>
    </location>
</feature>
<reference evidence="2" key="1">
    <citation type="submission" date="2022-06" db="EMBL/GenBank/DDBJ databases">
        <authorList>
            <consortium name="SYNGENTA / RWTH Aachen University"/>
        </authorList>
    </citation>
    <scope>NUCLEOTIDE SEQUENCE</scope>
</reference>
<name>A0AAV0BHP5_PHAPC</name>